<evidence type="ECO:0000313" key="2">
    <source>
        <dbReference type="EMBL" id="KAG0490572.1"/>
    </source>
</evidence>
<gene>
    <name evidence="2" type="ORF">HPP92_007435</name>
</gene>
<comment type="caution">
    <text evidence="2">The sequence shown here is derived from an EMBL/GenBank/DDBJ whole genome shotgun (WGS) entry which is preliminary data.</text>
</comment>
<organism evidence="2 3">
    <name type="scientific">Vanilla planifolia</name>
    <name type="common">Vanilla</name>
    <dbReference type="NCBI Taxonomy" id="51239"/>
    <lineage>
        <taxon>Eukaryota</taxon>
        <taxon>Viridiplantae</taxon>
        <taxon>Streptophyta</taxon>
        <taxon>Embryophyta</taxon>
        <taxon>Tracheophyta</taxon>
        <taxon>Spermatophyta</taxon>
        <taxon>Magnoliopsida</taxon>
        <taxon>Liliopsida</taxon>
        <taxon>Asparagales</taxon>
        <taxon>Orchidaceae</taxon>
        <taxon>Vanilloideae</taxon>
        <taxon>Vanilleae</taxon>
        <taxon>Vanilla</taxon>
    </lineage>
</organism>
<evidence type="ECO:0000256" key="1">
    <source>
        <dbReference type="SAM" id="MobiDB-lite"/>
    </source>
</evidence>
<proteinExistence type="predicted"/>
<dbReference type="EMBL" id="JADCNM010000003">
    <property type="protein sequence ID" value="KAG0490572.1"/>
    <property type="molecule type" value="Genomic_DNA"/>
</dbReference>
<sequence>MVHMAIFSIKSRFFLFCLPPTPSENSSDDSNHLSAGSLHYSGDEKDGVTASFAETDVVACSEEETPTGAAAFDEDGAGFPSRSCKCPRGSG</sequence>
<protein>
    <submittedName>
        <fullName evidence="2">Uncharacterized protein</fullName>
    </submittedName>
</protein>
<dbReference type="Proteomes" id="UP000639772">
    <property type="component" value="Chromosome 3"/>
</dbReference>
<name>A0A835RR66_VANPL</name>
<feature type="region of interest" description="Disordered" evidence="1">
    <location>
        <begin position="63"/>
        <end position="91"/>
    </location>
</feature>
<accession>A0A835RR66</accession>
<dbReference type="AlphaFoldDB" id="A0A835RR66"/>
<evidence type="ECO:0000313" key="3">
    <source>
        <dbReference type="Proteomes" id="UP000639772"/>
    </source>
</evidence>
<reference evidence="2 3" key="1">
    <citation type="journal article" date="2020" name="Nat. Food">
        <title>A phased Vanilla planifolia genome enables genetic improvement of flavour and production.</title>
        <authorList>
            <person name="Hasing T."/>
            <person name="Tang H."/>
            <person name="Brym M."/>
            <person name="Khazi F."/>
            <person name="Huang T."/>
            <person name="Chambers A.H."/>
        </authorList>
    </citation>
    <scope>NUCLEOTIDE SEQUENCE [LARGE SCALE GENOMIC DNA]</scope>
    <source>
        <tissue evidence="2">Leaf</tissue>
    </source>
</reference>